<dbReference type="Gene3D" id="1.10.260.40">
    <property type="entry name" value="lambda repressor-like DNA-binding domains"/>
    <property type="match status" value="1"/>
</dbReference>
<reference evidence="3" key="1">
    <citation type="journal article" date="2014" name="Int. J. Syst. Evol. Microbiol.">
        <title>Complete genome sequence of Corynebacterium casei LMG S-19264T (=DSM 44701T), isolated from a smear-ripened cheese.</title>
        <authorList>
            <consortium name="US DOE Joint Genome Institute (JGI-PGF)"/>
            <person name="Walter F."/>
            <person name="Albersmeier A."/>
            <person name="Kalinowski J."/>
            <person name="Ruckert C."/>
        </authorList>
    </citation>
    <scope>NUCLEOTIDE SEQUENCE</scope>
    <source>
        <strain evidence="3">JCM 4633</strain>
    </source>
</reference>
<protein>
    <recommendedName>
        <fullName evidence="2">HTH cro/C1-type domain-containing protein</fullName>
    </recommendedName>
</protein>
<dbReference type="InterPro" id="IPR010982">
    <property type="entry name" value="Lambda_DNA-bd_dom_sf"/>
</dbReference>
<dbReference type="EMBL" id="BMVB01000006">
    <property type="protein sequence ID" value="GHC47434.1"/>
    <property type="molecule type" value="Genomic_DNA"/>
</dbReference>
<dbReference type="GO" id="GO:0005829">
    <property type="term" value="C:cytosol"/>
    <property type="evidence" value="ECO:0007669"/>
    <property type="project" value="TreeGrafter"/>
</dbReference>
<keyword evidence="1" id="KW-0238">DNA-binding</keyword>
<organism evidence="3 4">
    <name type="scientific">Streptomyces cinnamoneus</name>
    <name type="common">Streptoverticillium cinnamoneum</name>
    <dbReference type="NCBI Taxonomy" id="53446"/>
    <lineage>
        <taxon>Bacteria</taxon>
        <taxon>Bacillati</taxon>
        <taxon>Actinomycetota</taxon>
        <taxon>Actinomycetes</taxon>
        <taxon>Kitasatosporales</taxon>
        <taxon>Streptomycetaceae</taxon>
        <taxon>Streptomyces</taxon>
        <taxon>Streptomyces cinnamoneus group</taxon>
    </lineage>
</organism>
<dbReference type="InterPro" id="IPR050807">
    <property type="entry name" value="TransReg_Diox_bact_type"/>
</dbReference>
<name>A0A918WHS2_STRCJ</name>
<dbReference type="PROSITE" id="PS50943">
    <property type="entry name" value="HTH_CROC1"/>
    <property type="match status" value="1"/>
</dbReference>
<sequence length="443" mass="46776">MEHLQRLGSRIRQLRRAAGLSQVDLAGQDFSPSYISLLESGKRTPSHDVLVQLAHRLGCDPEYLLNCLDRADRGELEVELRFAEASLDRDGSPEAALHRYEAVQDRASGADLQDIRLAAELGIAQSLERAGRLADAVDRYEHLRTSAAQSQGRVSRLAVVVALCRCYHELGDLDYAITLAEGVLTEMQQLKLVPTQVGVELLASLAALYCERGDVQRAQQLTGTAIRRAEAVGTPKALSAAYWSAGLAAHESGNSADALPLIQRALEAGPAGENERVAGRLRVLHAEVLLGLDVPDAAGARTVLAEAAAPLAEHGRPGDRAAHATAAARAELLLGDDAAACELAERALAELPPEAGPERARALLLLAEARAGRGGTEAARAAGDARKQAAEALAGATTGRRAAGAWGELATALHRAGEHGPAALAFRQALHCHGHRLPEPPRA</sequence>
<dbReference type="SMART" id="SM00530">
    <property type="entry name" value="HTH_XRE"/>
    <property type="match status" value="1"/>
</dbReference>
<dbReference type="SMART" id="SM00028">
    <property type="entry name" value="TPR"/>
    <property type="match status" value="3"/>
</dbReference>
<dbReference type="Pfam" id="PF13560">
    <property type="entry name" value="HTH_31"/>
    <property type="match status" value="1"/>
</dbReference>
<evidence type="ECO:0000313" key="4">
    <source>
        <dbReference type="Proteomes" id="UP000646244"/>
    </source>
</evidence>
<dbReference type="Gene3D" id="1.25.40.10">
    <property type="entry name" value="Tetratricopeptide repeat domain"/>
    <property type="match status" value="1"/>
</dbReference>
<dbReference type="PANTHER" id="PTHR46797">
    <property type="entry name" value="HTH-TYPE TRANSCRIPTIONAL REGULATOR"/>
    <property type="match status" value="1"/>
</dbReference>
<evidence type="ECO:0000259" key="2">
    <source>
        <dbReference type="PROSITE" id="PS50943"/>
    </source>
</evidence>
<dbReference type="GO" id="GO:0003677">
    <property type="term" value="F:DNA binding"/>
    <property type="evidence" value="ECO:0007669"/>
    <property type="project" value="UniProtKB-KW"/>
</dbReference>
<gene>
    <name evidence="3" type="ORF">GCM10010507_23710</name>
</gene>
<dbReference type="GO" id="GO:0003700">
    <property type="term" value="F:DNA-binding transcription factor activity"/>
    <property type="evidence" value="ECO:0007669"/>
    <property type="project" value="TreeGrafter"/>
</dbReference>
<dbReference type="RefSeq" id="WP_190109664.1">
    <property type="nucleotide sequence ID" value="NZ_BMVB01000006.1"/>
</dbReference>
<feature type="domain" description="HTH cro/C1-type" evidence="2">
    <location>
        <begin position="11"/>
        <end position="64"/>
    </location>
</feature>
<evidence type="ECO:0000313" key="3">
    <source>
        <dbReference type="EMBL" id="GHC47434.1"/>
    </source>
</evidence>
<dbReference type="SUPFAM" id="SSF47413">
    <property type="entry name" value="lambda repressor-like DNA-binding domains"/>
    <property type="match status" value="1"/>
</dbReference>
<dbReference type="Proteomes" id="UP000646244">
    <property type="component" value="Unassembled WGS sequence"/>
</dbReference>
<reference evidence="3" key="2">
    <citation type="submission" date="2020-09" db="EMBL/GenBank/DDBJ databases">
        <authorList>
            <person name="Sun Q."/>
            <person name="Ohkuma M."/>
        </authorList>
    </citation>
    <scope>NUCLEOTIDE SEQUENCE</scope>
    <source>
        <strain evidence="3">JCM 4633</strain>
    </source>
</reference>
<dbReference type="PANTHER" id="PTHR46797:SF1">
    <property type="entry name" value="METHYLPHOSPHONATE SYNTHASE"/>
    <property type="match status" value="1"/>
</dbReference>
<evidence type="ECO:0000256" key="1">
    <source>
        <dbReference type="ARBA" id="ARBA00023125"/>
    </source>
</evidence>
<dbReference type="SUPFAM" id="SSF48452">
    <property type="entry name" value="TPR-like"/>
    <property type="match status" value="1"/>
</dbReference>
<dbReference type="InterPro" id="IPR001387">
    <property type="entry name" value="Cro/C1-type_HTH"/>
</dbReference>
<accession>A0A918WHS2</accession>
<dbReference type="AlphaFoldDB" id="A0A918WHS2"/>
<dbReference type="InterPro" id="IPR011990">
    <property type="entry name" value="TPR-like_helical_dom_sf"/>
</dbReference>
<proteinExistence type="predicted"/>
<dbReference type="CDD" id="cd00093">
    <property type="entry name" value="HTH_XRE"/>
    <property type="match status" value="1"/>
</dbReference>
<comment type="caution">
    <text evidence="3">The sequence shown here is derived from an EMBL/GenBank/DDBJ whole genome shotgun (WGS) entry which is preliminary data.</text>
</comment>
<dbReference type="InterPro" id="IPR019734">
    <property type="entry name" value="TPR_rpt"/>
</dbReference>